<gene>
    <name evidence="2" type="ORF">BP6252_04097</name>
</gene>
<dbReference type="CDD" id="cd11577">
    <property type="entry name" value="GH71"/>
    <property type="match status" value="1"/>
</dbReference>
<feature type="chain" id="PRO_5017634794" description="Glycoside hydrolase family 71 protein" evidence="1">
    <location>
        <begin position="22"/>
        <end position="664"/>
    </location>
</feature>
<proteinExistence type="predicted"/>
<dbReference type="GO" id="GO:0051118">
    <property type="term" value="F:glucan endo-1,3-alpha-glucosidase activity"/>
    <property type="evidence" value="ECO:0007669"/>
    <property type="project" value="InterPro"/>
</dbReference>
<evidence type="ECO:0008006" key="4">
    <source>
        <dbReference type="Google" id="ProtNLM"/>
    </source>
</evidence>
<keyword evidence="1" id="KW-0732">Signal</keyword>
<keyword evidence="3" id="KW-1185">Reference proteome</keyword>
<feature type="signal peptide" evidence="1">
    <location>
        <begin position="1"/>
        <end position="21"/>
    </location>
</feature>
<dbReference type="OrthoDB" id="1046782at2759"/>
<dbReference type="Pfam" id="PF03659">
    <property type="entry name" value="Glyco_hydro_71"/>
    <property type="match status" value="1"/>
</dbReference>
<comment type="caution">
    <text evidence="2">The sequence shown here is derived from an EMBL/GenBank/DDBJ whole genome shotgun (WGS) entry which is preliminary data.</text>
</comment>
<reference evidence="2 3" key="1">
    <citation type="journal article" date="2018" name="IMA Fungus">
        <title>IMA Genome-F 9: Draft genome sequence of Annulohypoxylon stygium, Aspergillus mulundensis, Berkeleyomyces basicola (syn. Thielaviopsis basicola), Ceratocystis smalleyi, two Cercospora beticola strains, Coleophoma cylindrospora, Fusarium fracticaudum, Phialophora cf. hyalina, and Morchella septimelata.</title>
        <authorList>
            <person name="Wingfield B.D."/>
            <person name="Bills G.F."/>
            <person name="Dong Y."/>
            <person name="Huang W."/>
            <person name="Nel W.J."/>
            <person name="Swalarsk-Parry B.S."/>
            <person name="Vaghefi N."/>
            <person name="Wilken P.M."/>
            <person name="An Z."/>
            <person name="de Beer Z.W."/>
            <person name="De Vos L."/>
            <person name="Chen L."/>
            <person name="Duong T.A."/>
            <person name="Gao Y."/>
            <person name="Hammerbacher A."/>
            <person name="Kikkert J.R."/>
            <person name="Li Y."/>
            <person name="Li H."/>
            <person name="Li K."/>
            <person name="Li Q."/>
            <person name="Liu X."/>
            <person name="Ma X."/>
            <person name="Naidoo K."/>
            <person name="Pethybridge S.J."/>
            <person name="Sun J."/>
            <person name="Steenkamp E.T."/>
            <person name="van der Nest M.A."/>
            <person name="van Wyk S."/>
            <person name="Wingfield M.J."/>
            <person name="Xiong C."/>
            <person name="Yue Q."/>
            <person name="Zhang X."/>
        </authorList>
    </citation>
    <scope>NUCLEOTIDE SEQUENCE [LARGE SCALE GENOMIC DNA]</scope>
    <source>
        <strain evidence="2 3">BP6252</strain>
    </source>
</reference>
<evidence type="ECO:0000313" key="3">
    <source>
        <dbReference type="Proteomes" id="UP000256645"/>
    </source>
</evidence>
<dbReference type="STRING" id="1849047.A0A3D8RZI4"/>
<evidence type="ECO:0000313" key="2">
    <source>
        <dbReference type="EMBL" id="RDW79459.1"/>
    </source>
</evidence>
<dbReference type="AlphaFoldDB" id="A0A3D8RZI4"/>
<dbReference type="PANTHER" id="PTHR43173:SF33">
    <property type="entry name" value="ASCUS WALL ENDO-1,3-ALPHA-GLUCANASE-RELATED"/>
    <property type="match status" value="1"/>
</dbReference>
<dbReference type="EMBL" id="PDLM01000004">
    <property type="protein sequence ID" value="RDW79459.1"/>
    <property type="molecule type" value="Genomic_DNA"/>
</dbReference>
<dbReference type="InterPro" id="IPR051130">
    <property type="entry name" value="Mito_struct-func_regulator"/>
</dbReference>
<organism evidence="2 3">
    <name type="scientific">Coleophoma cylindrospora</name>
    <dbReference type="NCBI Taxonomy" id="1849047"/>
    <lineage>
        <taxon>Eukaryota</taxon>
        <taxon>Fungi</taxon>
        <taxon>Dikarya</taxon>
        <taxon>Ascomycota</taxon>
        <taxon>Pezizomycotina</taxon>
        <taxon>Leotiomycetes</taxon>
        <taxon>Helotiales</taxon>
        <taxon>Dermateaceae</taxon>
        <taxon>Coleophoma</taxon>
    </lineage>
</organism>
<dbReference type="Proteomes" id="UP000256645">
    <property type="component" value="Unassembled WGS sequence"/>
</dbReference>
<evidence type="ECO:0000256" key="1">
    <source>
        <dbReference type="SAM" id="SignalP"/>
    </source>
</evidence>
<accession>A0A3D8RZI4</accession>
<protein>
    <recommendedName>
        <fullName evidence="4">Glycoside hydrolase family 71 protein</fullName>
    </recommendedName>
</protein>
<name>A0A3D8RZI4_9HELO</name>
<dbReference type="InterPro" id="IPR005197">
    <property type="entry name" value="Glyco_hydro_71"/>
</dbReference>
<sequence>MSRLFFLSFFITFLTFHISYASPLSVHAKIAARHAEEIASAPRSLVSSARATTVCPTNSKAAFAHFLVGNVPTWNISDWENDFRFAQEAHIDAFSLNIVAGDSRTATSLSYAFTAANSVGFKLFFSFDYTGTAGAWLEADIISLITAYGPNGAYYQYNGKPLISTFEGAAYASDWTAIKAATGCFLIPDWSSLTPEAAVATGVIDGLLSWSPWPWGDLDMDTHIDAAFMQYLGTLPYMMTVSPWFYANLPGYDKNWIWRGDDLWYDRWEEVMFVQPEFVQILSWNDFGESHYIGPLDDNQYGEFDVGGAPYNYALNMPHDGWRLFLPYVIDLYKTGTASVTEEGLVAWYRLSPGTACPTGGTSGNTAVQYQLEFEPYEVAEDKIFFSALLGSSTTVTVTVGGVDLGAAWSSTPAGGVGIYHGNVSFTGKTGAVEIMISRSGNIVASISGPSITDTCTGNIENWNAWVGQSTGSTIAAVSPSLAVCDQVCTAGKGTGNFEGLCSFTCALGYCPIGACTCTAMGSQAPLPTATGVQGYPIAGEGSAYIGLCSFACNYGFCPPAACGTVDVGTTEPTSSPFDPPACTAGSGVGNLGGLCSFSCGFGVCPINACTCTATGVLATAPAVTADAGYVVSGLNETLYSVLCNFACTHGYCPEAACTTTKPS</sequence>
<dbReference type="Gene3D" id="3.20.20.80">
    <property type="entry name" value="Glycosidases"/>
    <property type="match status" value="1"/>
</dbReference>
<dbReference type="PANTHER" id="PTHR43173">
    <property type="entry name" value="ABC1 FAMILY PROTEIN"/>
    <property type="match status" value="1"/>
</dbReference>